<dbReference type="PROSITE" id="PS00397">
    <property type="entry name" value="RECOMBINASES_1"/>
    <property type="match status" value="1"/>
</dbReference>
<evidence type="ECO:0000256" key="1">
    <source>
        <dbReference type="ARBA" id="ARBA00009913"/>
    </source>
</evidence>
<dbReference type="Proteomes" id="UP000595197">
    <property type="component" value="Plasmid pTT6-4"/>
</dbReference>
<dbReference type="CDD" id="cd03768">
    <property type="entry name" value="SR_ResInv"/>
    <property type="match status" value="1"/>
</dbReference>
<dbReference type="Pfam" id="PF00239">
    <property type="entry name" value="Resolvase"/>
    <property type="match status" value="1"/>
</dbReference>
<dbReference type="InterPro" id="IPR050639">
    <property type="entry name" value="SSR_resolvase"/>
</dbReference>
<dbReference type="InterPro" id="IPR006119">
    <property type="entry name" value="Resolv_N"/>
</dbReference>
<geneLocation type="plasmid" evidence="7 8">
    <name>pTT6-4</name>
</geneLocation>
<evidence type="ECO:0000256" key="3">
    <source>
        <dbReference type="ARBA" id="ARBA00023125"/>
    </source>
</evidence>
<dbReference type="CDD" id="cd00569">
    <property type="entry name" value="HTH_Hin_like"/>
    <property type="match status" value="1"/>
</dbReference>
<reference evidence="7" key="1">
    <citation type="submission" date="2021-02" db="EMBL/GenBank/DDBJ databases">
        <title>Skermanella TT6 skin isolate.</title>
        <authorList>
            <person name="Lee K."/>
            <person name="Ganzorig M."/>
        </authorList>
    </citation>
    <scope>NUCLEOTIDE SEQUENCE</scope>
    <source>
        <strain evidence="7">TT6</strain>
    </source>
</reference>
<gene>
    <name evidence="7" type="ORF">IGS68_34725</name>
</gene>
<organism evidence="7 8">
    <name type="scientific">Skermanella cutis</name>
    <dbReference type="NCBI Taxonomy" id="2775420"/>
    <lineage>
        <taxon>Bacteria</taxon>
        <taxon>Pseudomonadati</taxon>
        <taxon>Pseudomonadota</taxon>
        <taxon>Alphaproteobacteria</taxon>
        <taxon>Rhodospirillales</taxon>
        <taxon>Azospirillaceae</taxon>
        <taxon>Skermanella</taxon>
    </lineage>
</organism>
<keyword evidence="7" id="KW-0614">Plasmid</keyword>
<dbReference type="InterPro" id="IPR009057">
    <property type="entry name" value="Homeodomain-like_sf"/>
</dbReference>
<dbReference type="EMBL" id="CP067424">
    <property type="protein sequence ID" value="QQP94001.1"/>
    <property type="molecule type" value="Genomic_DNA"/>
</dbReference>
<keyword evidence="8" id="KW-1185">Reference proteome</keyword>
<evidence type="ECO:0000256" key="2">
    <source>
        <dbReference type="ARBA" id="ARBA00022908"/>
    </source>
</evidence>
<accession>A0ABX7BHX3</accession>
<feature type="active site" description="O-(5'-phospho-DNA)-serine intermediate" evidence="5">
    <location>
        <position position="9"/>
    </location>
</feature>
<dbReference type="PANTHER" id="PTHR30461:SF2">
    <property type="entry name" value="SERINE RECOMBINASE PINE-RELATED"/>
    <property type="match status" value="1"/>
</dbReference>
<evidence type="ECO:0000259" key="6">
    <source>
        <dbReference type="PROSITE" id="PS51736"/>
    </source>
</evidence>
<dbReference type="Gene3D" id="1.10.10.60">
    <property type="entry name" value="Homeodomain-like"/>
    <property type="match status" value="1"/>
</dbReference>
<name>A0ABX7BHX3_9PROT</name>
<proteinExistence type="inferred from homology"/>
<feature type="domain" description="Resolvase/invertase-type recombinase catalytic" evidence="6">
    <location>
        <begin position="1"/>
        <end position="105"/>
    </location>
</feature>
<dbReference type="PANTHER" id="PTHR30461">
    <property type="entry name" value="DNA-INVERTASE FROM LAMBDOID PROPHAGE"/>
    <property type="match status" value="1"/>
</dbReference>
<dbReference type="Pfam" id="PF02796">
    <property type="entry name" value="HTH_7"/>
    <property type="match status" value="1"/>
</dbReference>
<evidence type="ECO:0000313" key="7">
    <source>
        <dbReference type="EMBL" id="QQP94001.1"/>
    </source>
</evidence>
<sequence length="156" mass="17708">MRLGYARVSTEDQALERLLAELRTDDVLVVTRLDRLARSTAELLRIVQTIEEKRAGLQSLEEPWADTTSPAGRMVLTVFAGIAEFERALIRQRTEEGRTAAKKRGVPFGRPRKLRPDQQDLIRRLIEEGRSVSDVARAFNVHPATIYRCLETAQPL</sequence>
<dbReference type="RefSeq" id="WP_201083873.1">
    <property type="nucleotide sequence ID" value="NZ_CP067424.1"/>
</dbReference>
<comment type="similarity">
    <text evidence="1">Belongs to the site-specific recombinase resolvase family.</text>
</comment>
<dbReference type="InterPro" id="IPR036162">
    <property type="entry name" value="Resolvase-like_N_sf"/>
</dbReference>
<dbReference type="Gene3D" id="3.40.50.1390">
    <property type="entry name" value="Resolvase, N-terminal catalytic domain"/>
    <property type="match status" value="1"/>
</dbReference>
<keyword evidence="2" id="KW-0229">DNA integration</keyword>
<keyword evidence="3" id="KW-0238">DNA-binding</keyword>
<dbReference type="SUPFAM" id="SSF53041">
    <property type="entry name" value="Resolvase-like"/>
    <property type="match status" value="1"/>
</dbReference>
<dbReference type="SUPFAM" id="SSF46689">
    <property type="entry name" value="Homeodomain-like"/>
    <property type="match status" value="1"/>
</dbReference>
<dbReference type="PROSITE" id="PS51736">
    <property type="entry name" value="RECOMBINASES_3"/>
    <property type="match status" value="1"/>
</dbReference>
<evidence type="ECO:0000256" key="5">
    <source>
        <dbReference type="PROSITE-ProRule" id="PRU10137"/>
    </source>
</evidence>
<evidence type="ECO:0000313" key="8">
    <source>
        <dbReference type="Proteomes" id="UP000595197"/>
    </source>
</evidence>
<dbReference type="InterPro" id="IPR006120">
    <property type="entry name" value="Resolvase_HTH_dom"/>
</dbReference>
<evidence type="ECO:0000256" key="4">
    <source>
        <dbReference type="ARBA" id="ARBA00023172"/>
    </source>
</evidence>
<protein>
    <submittedName>
        <fullName evidence="7">Recombinase family protein</fullName>
    </submittedName>
</protein>
<dbReference type="SMART" id="SM00857">
    <property type="entry name" value="Resolvase"/>
    <property type="match status" value="1"/>
</dbReference>
<keyword evidence="4" id="KW-0233">DNA recombination</keyword>
<dbReference type="InterPro" id="IPR006118">
    <property type="entry name" value="Recombinase_CS"/>
</dbReference>